<name>A0A1F7RZ06_9BACT</name>
<keyword evidence="2" id="KW-0328">Glycosyltransferase</keyword>
<dbReference type="Gene3D" id="3.90.550.10">
    <property type="entry name" value="Spore Coat Polysaccharide Biosynthesis Protein SpsA, Chain A"/>
    <property type="match status" value="1"/>
</dbReference>
<dbReference type="GO" id="GO:0005886">
    <property type="term" value="C:plasma membrane"/>
    <property type="evidence" value="ECO:0007669"/>
    <property type="project" value="TreeGrafter"/>
</dbReference>
<dbReference type="PANTHER" id="PTHR48090">
    <property type="entry name" value="UNDECAPRENYL-PHOSPHATE 4-DEOXY-4-FORMAMIDO-L-ARABINOSE TRANSFERASE-RELATED"/>
    <property type="match status" value="1"/>
</dbReference>
<evidence type="ECO:0000256" key="6">
    <source>
        <dbReference type="ARBA" id="ARBA00023136"/>
    </source>
</evidence>
<dbReference type="InterPro" id="IPR001173">
    <property type="entry name" value="Glyco_trans_2-like"/>
</dbReference>
<keyword evidence="5 7" id="KW-1133">Transmembrane helix</keyword>
<evidence type="ECO:0000256" key="7">
    <source>
        <dbReference type="SAM" id="Phobius"/>
    </source>
</evidence>
<comment type="caution">
    <text evidence="9">The sequence shown here is derived from an EMBL/GenBank/DDBJ whole genome shotgun (WGS) entry which is preliminary data.</text>
</comment>
<proteinExistence type="predicted"/>
<dbReference type="InterPro" id="IPR050256">
    <property type="entry name" value="Glycosyltransferase_2"/>
</dbReference>
<evidence type="ECO:0000256" key="3">
    <source>
        <dbReference type="ARBA" id="ARBA00022679"/>
    </source>
</evidence>
<evidence type="ECO:0000256" key="2">
    <source>
        <dbReference type="ARBA" id="ARBA00022676"/>
    </source>
</evidence>
<evidence type="ECO:0000313" key="10">
    <source>
        <dbReference type="Proteomes" id="UP000178797"/>
    </source>
</evidence>
<evidence type="ECO:0000256" key="1">
    <source>
        <dbReference type="ARBA" id="ARBA00004141"/>
    </source>
</evidence>
<gene>
    <name evidence="9" type="ORF">A2W05_05390</name>
</gene>
<dbReference type="GO" id="GO:0016757">
    <property type="term" value="F:glycosyltransferase activity"/>
    <property type="evidence" value="ECO:0007669"/>
    <property type="project" value="UniProtKB-KW"/>
</dbReference>
<sequence length="317" mass="36727">MELSIVTTLFYSSPYINEFYNRISKSVKKITDDYEIIFVNDGSPDNSLEIAVDLYKKDQKVRVIDLSRNFGHHKAIMTGLRFAKGDKIFLINCDLEEAPENIREFYRKLSENPDFDVIYGIQEVRKGGYFNKIIGEIFYIVLNLLSNLTLNSKMAFSRLMTRQYVKNLLKFRESELFLPGLWDLTGYKHDTITISAYHKGRTSYTLNKKLALIVNAVTSFSDKPLIYIFYIGIFISFISGLFGFYFVFRKVILGDVLTGWTSLILSLWFIGGLLILFIGTIGIYLSKVFIETKRRPYTIIKKKYNKTSTEETDNENA</sequence>
<organism evidence="9 10">
    <name type="scientific">Candidatus Schekmanbacteria bacterium RBG_16_38_10</name>
    <dbReference type="NCBI Taxonomy" id="1817879"/>
    <lineage>
        <taxon>Bacteria</taxon>
        <taxon>Candidatus Schekmaniibacteriota</taxon>
    </lineage>
</organism>
<evidence type="ECO:0000259" key="8">
    <source>
        <dbReference type="Pfam" id="PF00535"/>
    </source>
</evidence>
<feature type="domain" description="Glycosyltransferase 2-like" evidence="8">
    <location>
        <begin position="4"/>
        <end position="161"/>
    </location>
</feature>
<evidence type="ECO:0000256" key="4">
    <source>
        <dbReference type="ARBA" id="ARBA00022692"/>
    </source>
</evidence>
<evidence type="ECO:0000256" key="5">
    <source>
        <dbReference type="ARBA" id="ARBA00022989"/>
    </source>
</evidence>
<dbReference type="CDD" id="cd04187">
    <property type="entry name" value="DPM1_like_bac"/>
    <property type="match status" value="1"/>
</dbReference>
<accession>A0A1F7RZ06</accession>
<reference evidence="9 10" key="1">
    <citation type="journal article" date="2016" name="Nat. Commun.">
        <title>Thousands of microbial genomes shed light on interconnected biogeochemical processes in an aquifer system.</title>
        <authorList>
            <person name="Anantharaman K."/>
            <person name="Brown C.T."/>
            <person name="Hug L.A."/>
            <person name="Sharon I."/>
            <person name="Castelle C.J."/>
            <person name="Probst A.J."/>
            <person name="Thomas B.C."/>
            <person name="Singh A."/>
            <person name="Wilkins M.J."/>
            <person name="Karaoz U."/>
            <person name="Brodie E.L."/>
            <person name="Williams K.H."/>
            <person name="Hubbard S.S."/>
            <person name="Banfield J.F."/>
        </authorList>
    </citation>
    <scope>NUCLEOTIDE SEQUENCE [LARGE SCALE GENOMIC DNA]</scope>
</reference>
<protein>
    <submittedName>
        <fullName evidence="9">Glycosyl transferase</fullName>
    </submittedName>
</protein>
<feature type="transmembrane region" description="Helical" evidence="7">
    <location>
        <begin position="260"/>
        <end position="285"/>
    </location>
</feature>
<dbReference type="PANTHER" id="PTHR48090:SF1">
    <property type="entry name" value="PROPHAGE BACTOPRENOL GLUCOSYL TRANSFERASE HOMOLOG"/>
    <property type="match status" value="1"/>
</dbReference>
<dbReference type="AlphaFoldDB" id="A0A1F7RZ06"/>
<dbReference type="Pfam" id="PF00535">
    <property type="entry name" value="Glycos_transf_2"/>
    <property type="match status" value="1"/>
</dbReference>
<keyword evidence="6 7" id="KW-0472">Membrane</keyword>
<feature type="transmembrane region" description="Helical" evidence="7">
    <location>
        <begin position="225"/>
        <end position="248"/>
    </location>
</feature>
<comment type="subcellular location">
    <subcellularLocation>
        <location evidence="1">Membrane</location>
        <topology evidence="1">Multi-pass membrane protein</topology>
    </subcellularLocation>
</comment>
<dbReference type="EMBL" id="MGDE01000071">
    <property type="protein sequence ID" value="OGL46805.1"/>
    <property type="molecule type" value="Genomic_DNA"/>
</dbReference>
<evidence type="ECO:0000313" key="9">
    <source>
        <dbReference type="EMBL" id="OGL46805.1"/>
    </source>
</evidence>
<dbReference type="SUPFAM" id="SSF53448">
    <property type="entry name" value="Nucleotide-diphospho-sugar transferases"/>
    <property type="match status" value="1"/>
</dbReference>
<dbReference type="InterPro" id="IPR029044">
    <property type="entry name" value="Nucleotide-diphossugar_trans"/>
</dbReference>
<keyword evidence="4 7" id="KW-0812">Transmembrane</keyword>
<dbReference type="Proteomes" id="UP000178797">
    <property type="component" value="Unassembled WGS sequence"/>
</dbReference>
<keyword evidence="3 9" id="KW-0808">Transferase</keyword>